<feature type="region of interest" description="Disordered" evidence="1">
    <location>
        <begin position="1"/>
        <end position="61"/>
    </location>
</feature>
<dbReference type="RefSeq" id="WP_204293208.1">
    <property type="nucleotide sequence ID" value="NZ_BAAAGZ010000082.1"/>
</dbReference>
<organism evidence="2 3">
    <name type="scientific">Micromonospora gifhornensis</name>
    <dbReference type="NCBI Taxonomy" id="84594"/>
    <lineage>
        <taxon>Bacteria</taxon>
        <taxon>Bacillati</taxon>
        <taxon>Actinomycetota</taxon>
        <taxon>Actinomycetes</taxon>
        <taxon>Micromonosporales</taxon>
        <taxon>Micromonosporaceae</taxon>
        <taxon>Micromonospora</taxon>
    </lineage>
</organism>
<evidence type="ECO:0000313" key="3">
    <source>
        <dbReference type="Proteomes" id="UP000647860"/>
    </source>
</evidence>
<name>A0ABQ4IMX8_9ACTN</name>
<comment type="caution">
    <text evidence="2">The sequence shown here is derived from an EMBL/GenBank/DDBJ whole genome shotgun (WGS) entry which is preliminary data.</text>
</comment>
<keyword evidence="3" id="KW-1185">Reference proteome</keyword>
<accession>A0ABQ4IMX8</accession>
<feature type="compositionally biased region" description="Polar residues" evidence="1">
    <location>
        <begin position="25"/>
        <end position="34"/>
    </location>
</feature>
<gene>
    <name evidence="2" type="ORF">Vgi01_58450</name>
</gene>
<feature type="compositionally biased region" description="Low complexity" evidence="1">
    <location>
        <begin position="35"/>
        <end position="50"/>
    </location>
</feature>
<reference evidence="2 3" key="1">
    <citation type="submission" date="2021-01" db="EMBL/GenBank/DDBJ databases">
        <title>Whole genome shotgun sequence of Verrucosispora gifhornensis NBRC 16317.</title>
        <authorList>
            <person name="Komaki H."/>
            <person name="Tamura T."/>
        </authorList>
    </citation>
    <scope>NUCLEOTIDE SEQUENCE [LARGE SCALE GENOMIC DNA]</scope>
    <source>
        <strain evidence="2 3">NBRC 16317</strain>
    </source>
</reference>
<protein>
    <submittedName>
        <fullName evidence="2">Uncharacterized protein</fullName>
    </submittedName>
</protein>
<evidence type="ECO:0000256" key="1">
    <source>
        <dbReference type="SAM" id="MobiDB-lite"/>
    </source>
</evidence>
<proteinExistence type="predicted"/>
<dbReference type="EMBL" id="BOPA01000067">
    <property type="protein sequence ID" value="GIJ19161.1"/>
    <property type="molecule type" value="Genomic_DNA"/>
</dbReference>
<sequence>MRAQAGTGRRAKARTASVPSIGPGASSQNAQRQPTASARNAATAAGGAAKRSGELRQQPPLTFGAANAALAAGPITHAQRQIAETTDTGVFVIVGPTNHQDNETAVTNDT</sequence>
<evidence type="ECO:0000313" key="2">
    <source>
        <dbReference type="EMBL" id="GIJ19161.1"/>
    </source>
</evidence>
<dbReference type="Proteomes" id="UP000647860">
    <property type="component" value="Unassembled WGS sequence"/>
</dbReference>